<name>A0A967EHJ9_9MICO</name>
<gene>
    <name evidence="3" type="ORF">G9U51_11885</name>
</gene>
<evidence type="ECO:0000313" key="3">
    <source>
        <dbReference type="EMBL" id="NHN56478.1"/>
    </source>
</evidence>
<sequence>MAKAGPPHHFTASVFVLDQTREHVLLVLHRKAAMWLQPGGHFEAGDADVAAAAAREATEETGLTGIRLHPQLAGLHHHPLAAAFGRCRSHLDLRFVTVVPQDAPRVSEESLEVAWWPIERMPEPTDPDLLPQLRRARQAH</sequence>
<comment type="similarity">
    <text evidence="1">Belongs to the Nudix hydrolase family.</text>
</comment>
<dbReference type="SUPFAM" id="SSF55811">
    <property type="entry name" value="Nudix"/>
    <property type="match status" value="1"/>
</dbReference>
<evidence type="ECO:0000259" key="2">
    <source>
        <dbReference type="PROSITE" id="PS51462"/>
    </source>
</evidence>
<feature type="domain" description="Nudix hydrolase" evidence="2">
    <location>
        <begin position="7"/>
        <end position="138"/>
    </location>
</feature>
<dbReference type="InterPro" id="IPR015797">
    <property type="entry name" value="NUDIX_hydrolase-like_dom_sf"/>
</dbReference>
<protein>
    <submittedName>
        <fullName evidence="3">NUDIX domain-containing protein</fullName>
    </submittedName>
</protein>
<dbReference type="EMBL" id="JAAOIV010000008">
    <property type="protein sequence ID" value="NHN56478.1"/>
    <property type="molecule type" value="Genomic_DNA"/>
</dbReference>
<dbReference type="PANTHER" id="PTHR43736:SF1">
    <property type="entry name" value="DIHYDRONEOPTERIN TRIPHOSPHATE DIPHOSPHATASE"/>
    <property type="match status" value="1"/>
</dbReference>
<comment type="caution">
    <text evidence="3">The sequence shown here is derived from an EMBL/GenBank/DDBJ whole genome shotgun (WGS) entry which is preliminary data.</text>
</comment>
<accession>A0A967EHJ9</accession>
<evidence type="ECO:0000256" key="1">
    <source>
        <dbReference type="ARBA" id="ARBA00005582"/>
    </source>
</evidence>
<dbReference type="Proteomes" id="UP000744769">
    <property type="component" value="Unassembled WGS sequence"/>
</dbReference>
<dbReference type="AlphaFoldDB" id="A0A967EHJ9"/>
<dbReference type="Pfam" id="PF00293">
    <property type="entry name" value="NUDIX"/>
    <property type="match status" value="1"/>
</dbReference>
<proteinExistence type="inferred from homology"/>
<dbReference type="PANTHER" id="PTHR43736">
    <property type="entry name" value="ADP-RIBOSE PYROPHOSPHATASE"/>
    <property type="match status" value="1"/>
</dbReference>
<dbReference type="PROSITE" id="PS51462">
    <property type="entry name" value="NUDIX"/>
    <property type="match status" value="1"/>
</dbReference>
<dbReference type="InterPro" id="IPR000086">
    <property type="entry name" value="NUDIX_hydrolase_dom"/>
</dbReference>
<keyword evidence="4" id="KW-1185">Reference proteome</keyword>
<dbReference type="Gene3D" id="3.90.79.10">
    <property type="entry name" value="Nucleoside Triphosphate Pyrophosphohydrolase"/>
    <property type="match status" value="1"/>
</dbReference>
<organism evidence="3 4">
    <name type="scientific">Metallococcus carri</name>
    <dbReference type="NCBI Taxonomy" id="1656884"/>
    <lineage>
        <taxon>Bacteria</taxon>
        <taxon>Bacillati</taxon>
        <taxon>Actinomycetota</taxon>
        <taxon>Actinomycetes</taxon>
        <taxon>Micrococcales</taxon>
        <taxon>Dermacoccaceae</taxon>
        <taxon>Metallococcus</taxon>
    </lineage>
</organism>
<evidence type="ECO:0000313" key="4">
    <source>
        <dbReference type="Proteomes" id="UP000744769"/>
    </source>
</evidence>
<reference evidence="3" key="1">
    <citation type="submission" date="2020-03" db="EMBL/GenBank/DDBJ databases">
        <title>Draft sequencing of Calidifontibacter sp. DB0510.</title>
        <authorList>
            <person name="Kim D.-U."/>
        </authorList>
    </citation>
    <scope>NUCLEOTIDE SEQUENCE</scope>
    <source>
        <strain evidence="3">DB0510</strain>
    </source>
</reference>